<feature type="binding site" evidence="7">
    <location>
        <position position="441"/>
    </location>
    <ligand>
        <name>substrate</name>
    </ligand>
</feature>
<dbReference type="InterPro" id="IPR031705">
    <property type="entry name" value="Glyco_hydro_36_C"/>
</dbReference>
<feature type="binding site" evidence="7">
    <location>
        <position position="516"/>
    </location>
    <ligand>
        <name>substrate</name>
    </ligand>
</feature>
<evidence type="ECO:0000256" key="7">
    <source>
        <dbReference type="PIRSR" id="PIRSR005536-2"/>
    </source>
</evidence>
<feature type="domain" description="Glycosyl hydrolase family 36 N-terminal" evidence="9">
    <location>
        <begin position="33"/>
        <end position="272"/>
    </location>
</feature>
<dbReference type="InterPro" id="IPR013785">
    <property type="entry name" value="Aldolase_TIM"/>
</dbReference>
<evidence type="ECO:0000256" key="6">
    <source>
        <dbReference type="PIRSR" id="PIRSR005536-1"/>
    </source>
</evidence>
<dbReference type="PIRSF" id="PIRSF005536">
    <property type="entry name" value="Agal"/>
    <property type="match status" value="1"/>
</dbReference>
<keyword evidence="11" id="KW-1185">Reference proteome</keyword>
<comment type="caution">
    <text evidence="10">The sequence shown here is derived from an EMBL/GenBank/DDBJ whole genome shotgun (WGS) entry which is preliminary data.</text>
</comment>
<evidence type="ECO:0000256" key="5">
    <source>
        <dbReference type="PIRNR" id="PIRNR005536"/>
    </source>
</evidence>
<dbReference type="EMBL" id="QKWK01000003">
    <property type="protein sequence ID" value="TXT12776.1"/>
    <property type="molecule type" value="Genomic_DNA"/>
</dbReference>
<gene>
    <name evidence="10" type="ORF">VHUM_01177</name>
</gene>
<dbReference type="GO" id="GO:0016052">
    <property type="term" value="P:carbohydrate catabolic process"/>
    <property type="evidence" value="ECO:0007669"/>
    <property type="project" value="InterPro"/>
</dbReference>
<feature type="binding site" evidence="7">
    <location>
        <position position="538"/>
    </location>
    <ligand>
        <name>substrate</name>
    </ligand>
</feature>
<dbReference type="OrthoDB" id="5795902at2759"/>
<evidence type="ECO:0000259" key="9">
    <source>
        <dbReference type="Pfam" id="PF16875"/>
    </source>
</evidence>
<dbReference type="PRINTS" id="PR00743">
    <property type="entry name" value="GLHYDRLASE36"/>
</dbReference>
<keyword evidence="4 5" id="KW-0326">Glycosidase</keyword>
<evidence type="ECO:0000256" key="1">
    <source>
        <dbReference type="ARBA" id="ARBA00001255"/>
    </source>
</evidence>
<feature type="binding site" evidence="7">
    <location>
        <position position="186"/>
    </location>
    <ligand>
        <name>substrate</name>
    </ligand>
</feature>
<dbReference type="PANTHER" id="PTHR43053:SF3">
    <property type="entry name" value="ALPHA-GALACTOSIDASE C-RELATED"/>
    <property type="match status" value="1"/>
</dbReference>
<reference evidence="10 11" key="1">
    <citation type="journal article" date="2019" name="PLoS Genet.">
        <title>Convergent evolution of linked mating-type loci in basidiomycete fungi.</title>
        <authorList>
            <person name="Sun S."/>
            <person name="Coelho M.A."/>
            <person name="Heitman J."/>
            <person name="Nowrousian M."/>
        </authorList>
    </citation>
    <scope>NUCLEOTIDE SEQUENCE [LARGE SCALE GENOMIC DNA]</scope>
    <source>
        <strain evidence="10 11">CBS 4282</strain>
    </source>
</reference>
<accession>A0A7D8Z7D8</accession>
<dbReference type="InterPro" id="IPR002252">
    <property type="entry name" value="Glyco_hydro_36"/>
</dbReference>
<feature type="active site" description="Proton donor" evidence="6">
    <location>
        <position position="538"/>
    </location>
</feature>
<protein>
    <recommendedName>
        <fullName evidence="2 5">Alpha-galactosidase</fullName>
        <ecNumber evidence="2 5">3.2.1.22</ecNumber>
    </recommendedName>
</protein>
<dbReference type="Gene3D" id="3.20.20.70">
    <property type="entry name" value="Aldolase class I"/>
    <property type="match status" value="1"/>
</dbReference>
<dbReference type="InterPro" id="IPR031704">
    <property type="entry name" value="Glyco_hydro_36_N"/>
</dbReference>
<dbReference type="AlphaFoldDB" id="A0A7D8Z7D8"/>
<feature type="binding site" evidence="7">
    <location>
        <begin position="474"/>
        <end position="478"/>
    </location>
    <ligand>
        <name>substrate</name>
    </ligand>
</feature>
<feature type="active site" description="Nucleophile" evidence="6">
    <location>
        <position position="476"/>
    </location>
</feature>
<dbReference type="PANTHER" id="PTHR43053">
    <property type="entry name" value="GLYCOSIDASE FAMILY 31"/>
    <property type="match status" value="1"/>
</dbReference>
<dbReference type="InterPro" id="IPR013780">
    <property type="entry name" value="Glyco_hydro_b"/>
</dbReference>
<dbReference type="Pfam" id="PF16874">
    <property type="entry name" value="Glyco_hydro_36C"/>
    <property type="match status" value="1"/>
</dbReference>
<dbReference type="Gene3D" id="2.60.40.1180">
    <property type="entry name" value="Golgi alpha-mannosidase II"/>
    <property type="match status" value="1"/>
</dbReference>
<dbReference type="FunFam" id="3.20.20.70:FF:000118">
    <property type="entry name" value="Alpha-galactosidase"/>
    <property type="match status" value="1"/>
</dbReference>
<dbReference type="SUPFAM" id="SSF51445">
    <property type="entry name" value="(Trans)glycosidases"/>
    <property type="match status" value="1"/>
</dbReference>
<dbReference type="GO" id="GO:0004557">
    <property type="term" value="F:alpha-galactosidase activity"/>
    <property type="evidence" value="ECO:0007669"/>
    <property type="project" value="UniProtKB-UniRule"/>
</dbReference>
<dbReference type="InterPro" id="IPR038417">
    <property type="entry name" value="Alpga-gal_N_sf"/>
</dbReference>
<evidence type="ECO:0000256" key="3">
    <source>
        <dbReference type="ARBA" id="ARBA00022801"/>
    </source>
</evidence>
<evidence type="ECO:0000259" key="8">
    <source>
        <dbReference type="Pfam" id="PF16874"/>
    </source>
</evidence>
<name>A0A7D8Z7D8_VANHU</name>
<keyword evidence="3 5" id="KW-0378">Hydrolase</keyword>
<dbReference type="InterPro" id="IPR050985">
    <property type="entry name" value="Alpha-glycosidase_related"/>
</dbReference>
<feature type="domain" description="Glycosyl hydrolase family 36 C-terminal" evidence="8">
    <location>
        <begin position="639"/>
        <end position="715"/>
    </location>
</feature>
<dbReference type="InterPro" id="IPR017853">
    <property type="entry name" value="GH"/>
</dbReference>
<sequence length="720" mass="80721">MKTPPPVTVDGKTFILNAPGLTYIFHVDDKGDLKLDHYGAPTPKARKTDPDTDCWMPDGIRREFPDSGRGDMRLPVLHLMHAAGHTVSQFVYERHDVVSGKPSLAGLPSTFGGDDDVTTLRVHLVDRRSKVSIVLSYSVFHRLPVITRSYTVTNSGDETVTILRAASVGIDLPSAEYDLIHHHGHWSRECQVVRRKVSHGIQGFQSLTGYSSAYYNPFLAVAQPVATETTGNVWGFNLVYSGSFSAEVEKAQLGFTRVLLGLNPLHLHWPLAPGETFTTPECVSVFSSAGLGGMTRTFHRLYRQHLSRSRFTLEPRPALLNHFEATHFEFDEETLYPIAEKAAEMGFKLFVMDDGWFGDRYPRVTDNAGLGDWIANPQRFPRGLAPFVDRITALPVAGSKTANVQFGIWVEPEMVNPMSDLYKQHPDWALFAADHDRTEARHQLVLNLGLPQVQDYLIEAIDSLLKSADISYVKWDNNRGIHELARPSDAHRYILGLYRVIDTLTTRHPDVLWEGCASGGGRFDAGLLRYWPQHWTSDNTDGRDRLYIQWGTSLVYPASSMGCHVSEVPSQQADRTTPFEFRAHVAMMGGAFGFELDINKLSEEEQRLIPGIIKLSEDVAPLIVQGDMYRLASPWDSNWPAVQFISEDGTEAVVFLYQIRDGLMRDEREPTRLQALVSGAEYDVNGEIYTGAELMNVGITENLIGGDYRSKVFRIKLVSR</sequence>
<proteinExistence type="inferred from homology"/>
<feature type="binding site" evidence="7">
    <location>
        <begin position="353"/>
        <end position="354"/>
    </location>
    <ligand>
        <name>substrate</name>
    </ligand>
</feature>
<evidence type="ECO:0000256" key="4">
    <source>
        <dbReference type="ARBA" id="ARBA00023295"/>
    </source>
</evidence>
<evidence type="ECO:0000313" key="11">
    <source>
        <dbReference type="Proteomes" id="UP000473826"/>
    </source>
</evidence>
<comment type="similarity">
    <text evidence="5">Belongs to the glycosyl hydrolase.</text>
</comment>
<comment type="function">
    <text evidence="5">Hydrolyzes a variety of simple alpha-D-galactoside as well as more complex molecules such as oligosaccharides and polysaccharides.</text>
</comment>
<dbReference type="Proteomes" id="UP000473826">
    <property type="component" value="Unassembled WGS sequence"/>
</dbReference>
<organism evidence="10 11">
    <name type="scientific">Vanrija humicola</name>
    <name type="common">Yeast</name>
    <name type="synonym">Cryptococcus humicola</name>
    <dbReference type="NCBI Taxonomy" id="5417"/>
    <lineage>
        <taxon>Eukaryota</taxon>
        <taxon>Fungi</taxon>
        <taxon>Dikarya</taxon>
        <taxon>Basidiomycota</taxon>
        <taxon>Agaricomycotina</taxon>
        <taxon>Tremellomycetes</taxon>
        <taxon>Trichosporonales</taxon>
        <taxon>Trichosporonaceae</taxon>
        <taxon>Vanrija</taxon>
    </lineage>
</organism>
<dbReference type="Pfam" id="PF02065">
    <property type="entry name" value="Melibiase"/>
    <property type="match status" value="1"/>
</dbReference>
<dbReference type="EC" id="3.2.1.22" evidence="2 5"/>
<evidence type="ECO:0000256" key="2">
    <source>
        <dbReference type="ARBA" id="ARBA00012755"/>
    </source>
</evidence>
<evidence type="ECO:0000313" key="10">
    <source>
        <dbReference type="EMBL" id="TXT12776.1"/>
    </source>
</evidence>
<comment type="catalytic activity">
    <reaction evidence="1 5">
        <text>Hydrolysis of terminal, non-reducing alpha-D-galactose residues in alpha-D-galactosides, including galactose oligosaccharides, galactomannans and galactolipids.</text>
        <dbReference type="EC" id="3.2.1.22"/>
    </reaction>
</comment>
<dbReference type="Pfam" id="PF16875">
    <property type="entry name" value="Glyco_hydro_36N"/>
    <property type="match status" value="1"/>
</dbReference>
<dbReference type="Gene3D" id="2.70.98.60">
    <property type="entry name" value="alpha-galactosidase from lactobacil brevis"/>
    <property type="match status" value="1"/>
</dbReference>
<dbReference type="CDD" id="cd14791">
    <property type="entry name" value="GH36"/>
    <property type="match status" value="1"/>
</dbReference>